<dbReference type="InterPro" id="IPR050902">
    <property type="entry name" value="ABC_Transporter_SBP"/>
</dbReference>
<dbReference type="RefSeq" id="WP_068221302.1">
    <property type="nucleotide sequence ID" value="NZ_LRPC01000023.1"/>
</dbReference>
<dbReference type="Proteomes" id="UP000075606">
    <property type="component" value="Unassembled WGS sequence"/>
</dbReference>
<dbReference type="EMBL" id="LRPC01000023">
    <property type="protein sequence ID" value="KYG75301.1"/>
    <property type="molecule type" value="Genomic_DNA"/>
</dbReference>
<dbReference type="PANTHER" id="PTHR30535:SF34">
    <property type="entry name" value="MOLYBDATE-BINDING PROTEIN MOLA"/>
    <property type="match status" value="1"/>
</dbReference>
<name>A0A150X9A2_9BACT</name>
<keyword evidence="1" id="KW-0732">Signal</keyword>
<protein>
    <submittedName>
        <fullName evidence="3">Cobalamin-binding protein</fullName>
    </submittedName>
</protein>
<dbReference type="PANTHER" id="PTHR30535">
    <property type="entry name" value="VITAMIN B12-BINDING PROTEIN"/>
    <property type="match status" value="1"/>
</dbReference>
<evidence type="ECO:0000256" key="1">
    <source>
        <dbReference type="ARBA" id="ARBA00022729"/>
    </source>
</evidence>
<evidence type="ECO:0000313" key="3">
    <source>
        <dbReference type="EMBL" id="KYG75301.1"/>
    </source>
</evidence>
<evidence type="ECO:0000259" key="2">
    <source>
        <dbReference type="PROSITE" id="PS50983"/>
    </source>
</evidence>
<organism evidence="3 4">
    <name type="scientific">Roseivirga spongicola</name>
    <dbReference type="NCBI Taxonomy" id="333140"/>
    <lineage>
        <taxon>Bacteria</taxon>
        <taxon>Pseudomonadati</taxon>
        <taxon>Bacteroidota</taxon>
        <taxon>Cytophagia</taxon>
        <taxon>Cytophagales</taxon>
        <taxon>Roseivirgaceae</taxon>
        <taxon>Roseivirga</taxon>
    </lineage>
</organism>
<proteinExistence type="predicted"/>
<dbReference type="AlphaFoldDB" id="A0A150X9A2"/>
<sequence length="256" mass="29008">MPTVKDQMGRKVNVPEAPLRIISLVPSQTELLYDLGLGSEVVGITKFCVYPQEWRKEKTIVGGTKQVHFDIIDQLQPDLIIGNKEENEEGFITELAKKYPVWMSDISNLNEALDMIEMIGDLTAREREAEGIVVDILSGFAELEERDVPAKKAVYLIWKGPYMAAGQGTFINEMLKVAGFENQVKKDRYPELTVQEIKDLAPEVVLLSSEPYPFKDKHIEELKAELPNVEVRLVDGEMFSWYGSRLVKAPAYFKSL</sequence>
<evidence type="ECO:0000313" key="4">
    <source>
        <dbReference type="Proteomes" id="UP000075606"/>
    </source>
</evidence>
<dbReference type="PROSITE" id="PS50983">
    <property type="entry name" value="FE_B12_PBP"/>
    <property type="match status" value="1"/>
</dbReference>
<reference evidence="3 4" key="1">
    <citation type="submission" date="2016-01" db="EMBL/GenBank/DDBJ databases">
        <title>Genome sequencing of Roseivirga spongicola UST030701-084.</title>
        <authorList>
            <person name="Selvaratnam C."/>
            <person name="Thevarajoo S."/>
            <person name="Goh K.M."/>
            <person name="Ee R."/>
            <person name="Chan K.-G."/>
            <person name="Chong C.S."/>
        </authorList>
    </citation>
    <scope>NUCLEOTIDE SEQUENCE [LARGE SCALE GENOMIC DNA]</scope>
    <source>
        <strain evidence="3 4">UST030701-084</strain>
    </source>
</reference>
<gene>
    <name evidence="3" type="ORF">AWW68_10900</name>
</gene>
<dbReference type="Gene3D" id="3.40.50.1980">
    <property type="entry name" value="Nitrogenase molybdenum iron protein domain"/>
    <property type="match status" value="2"/>
</dbReference>
<dbReference type="Pfam" id="PF01497">
    <property type="entry name" value="Peripla_BP_2"/>
    <property type="match status" value="1"/>
</dbReference>
<dbReference type="InterPro" id="IPR054828">
    <property type="entry name" value="Vit_B12_bind_prot"/>
</dbReference>
<comment type="caution">
    <text evidence="3">The sequence shown here is derived from an EMBL/GenBank/DDBJ whole genome shotgun (WGS) entry which is preliminary data.</text>
</comment>
<keyword evidence="4" id="KW-1185">Reference proteome</keyword>
<dbReference type="GO" id="GO:0071281">
    <property type="term" value="P:cellular response to iron ion"/>
    <property type="evidence" value="ECO:0007669"/>
    <property type="project" value="TreeGrafter"/>
</dbReference>
<dbReference type="NCBIfam" id="NF038402">
    <property type="entry name" value="TroA_like"/>
    <property type="match status" value="1"/>
</dbReference>
<dbReference type="STRING" id="333140.AWW68_10900"/>
<dbReference type="InterPro" id="IPR002491">
    <property type="entry name" value="ABC_transptr_periplasmic_BD"/>
</dbReference>
<dbReference type="OrthoDB" id="9816357at2"/>
<feature type="domain" description="Fe/B12 periplasmic-binding" evidence="2">
    <location>
        <begin position="20"/>
        <end position="256"/>
    </location>
</feature>
<dbReference type="SUPFAM" id="SSF53807">
    <property type="entry name" value="Helical backbone' metal receptor"/>
    <property type="match status" value="1"/>
</dbReference>
<accession>A0A150X9A2</accession>